<protein>
    <recommendedName>
        <fullName evidence="1">peptide-methionine (R)-S-oxide reductase</fullName>
        <ecNumber evidence="1">1.8.4.12</ecNumber>
    </recommendedName>
</protein>
<dbReference type="InterPro" id="IPR011057">
    <property type="entry name" value="Mss4-like_sf"/>
</dbReference>
<dbReference type="PANTHER" id="PTHR10173">
    <property type="entry name" value="METHIONINE SULFOXIDE REDUCTASE"/>
    <property type="match status" value="1"/>
</dbReference>
<dbReference type="InterPro" id="IPR002579">
    <property type="entry name" value="Met_Sox_Rdtase_MsrB_dom"/>
</dbReference>
<organism evidence="5 6">
    <name type="scientific">Lutibacter aestuarii</name>
    <dbReference type="NCBI Taxonomy" id="861111"/>
    <lineage>
        <taxon>Bacteria</taxon>
        <taxon>Pseudomonadati</taxon>
        <taxon>Bacteroidota</taxon>
        <taxon>Flavobacteriia</taxon>
        <taxon>Flavobacteriales</taxon>
        <taxon>Flavobacteriaceae</taxon>
        <taxon>Lutibacter</taxon>
    </lineage>
</organism>
<name>A0ABW2Z9K9_9FLAO</name>
<comment type="caution">
    <text evidence="5">The sequence shown here is derived from an EMBL/GenBank/DDBJ whole genome shotgun (WGS) entry which is preliminary data.</text>
</comment>
<evidence type="ECO:0000313" key="5">
    <source>
        <dbReference type="EMBL" id="MFD0762651.1"/>
    </source>
</evidence>
<proteinExistence type="predicted"/>
<dbReference type="Proteomes" id="UP001597032">
    <property type="component" value="Unassembled WGS sequence"/>
</dbReference>
<gene>
    <name evidence="5" type="primary">msrB</name>
    <name evidence="5" type="ORF">ACFQZW_11195</name>
</gene>
<keyword evidence="6" id="KW-1185">Reference proteome</keyword>
<dbReference type="GO" id="GO:0033743">
    <property type="term" value="F:peptide-methionine (R)-S-oxide reductase activity"/>
    <property type="evidence" value="ECO:0007669"/>
    <property type="project" value="UniProtKB-EC"/>
</dbReference>
<dbReference type="PANTHER" id="PTHR10173:SF52">
    <property type="entry name" value="METHIONINE-R-SULFOXIDE REDUCTASE B1"/>
    <property type="match status" value="1"/>
</dbReference>
<keyword evidence="2 5" id="KW-0560">Oxidoreductase</keyword>
<evidence type="ECO:0000256" key="3">
    <source>
        <dbReference type="ARBA" id="ARBA00048488"/>
    </source>
</evidence>
<feature type="domain" description="MsrB" evidence="4">
    <location>
        <begin position="36"/>
        <end position="158"/>
    </location>
</feature>
<dbReference type="Pfam" id="PF01641">
    <property type="entry name" value="SelR"/>
    <property type="match status" value="1"/>
</dbReference>
<comment type="catalytic activity">
    <reaction evidence="3">
        <text>L-methionyl-[protein] + [thioredoxin]-disulfide + H2O = L-methionyl-(R)-S-oxide-[protein] + [thioredoxin]-dithiol</text>
        <dbReference type="Rhea" id="RHEA:24164"/>
        <dbReference type="Rhea" id="RHEA-COMP:10698"/>
        <dbReference type="Rhea" id="RHEA-COMP:10700"/>
        <dbReference type="Rhea" id="RHEA-COMP:12313"/>
        <dbReference type="Rhea" id="RHEA-COMP:12314"/>
        <dbReference type="ChEBI" id="CHEBI:15377"/>
        <dbReference type="ChEBI" id="CHEBI:16044"/>
        <dbReference type="ChEBI" id="CHEBI:29950"/>
        <dbReference type="ChEBI" id="CHEBI:45764"/>
        <dbReference type="ChEBI" id="CHEBI:50058"/>
        <dbReference type="EC" id="1.8.4.12"/>
    </reaction>
</comment>
<dbReference type="NCBIfam" id="TIGR00357">
    <property type="entry name" value="peptide-methionine (R)-S-oxide reductase MsrB"/>
    <property type="match status" value="1"/>
</dbReference>
<dbReference type="InterPro" id="IPR028427">
    <property type="entry name" value="Met_Sox_Rdtase_MsrB"/>
</dbReference>
<dbReference type="EC" id="1.8.4.12" evidence="1"/>
<evidence type="ECO:0000259" key="4">
    <source>
        <dbReference type="PROSITE" id="PS51790"/>
    </source>
</evidence>
<dbReference type="SUPFAM" id="SSF51316">
    <property type="entry name" value="Mss4-like"/>
    <property type="match status" value="1"/>
</dbReference>
<accession>A0ABW2Z9K9</accession>
<dbReference type="RefSeq" id="WP_298263354.1">
    <property type="nucleotide sequence ID" value="NZ_JBHTIC010000008.1"/>
</dbReference>
<evidence type="ECO:0000313" key="6">
    <source>
        <dbReference type="Proteomes" id="UP001597032"/>
    </source>
</evidence>
<dbReference type="EMBL" id="JBHTIC010000008">
    <property type="protein sequence ID" value="MFD0762651.1"/>
    <property type="molecule type" value="Genomic_DNA"/>
</dbReference>
<reference evidence="6" key="1">
    <citation type="journal article" date="2019" name="Int. J. Syst. Evol. Microbiol.">
        <title>The Global Catalogue of Microorganisms (GCM) 10K type strain sequencing project: providing services to taxonomists for standard genome sequencing and annotation.</title>
        <authorList>
            <consortium name="The Broad Institute Genomics Platform"/>
            <consortium name="The Broad Institute Genome Sequencing Center for Infectious Disease"/>
            <person name="Wu L."/>
            <person name="Ma J."/>
        </authorList>
    </citation>
    <scope>NUCLEOTIDE SEQUENCE [LARGE SCALE GENOMIC DNA]</scope>
    <source>
        <strain evidence="6">CCUG 60022</strain>
    </source>
</reference>
<evidence type="ECO:0000256" key="1">
    <source>
        <dbReference type="ARBA" id="ARBA00012499"/>
    </source>
</evidence>
<dbReference type="PROSITE" id="PS51790">
    <property type="entry name" value="MSRB"/>
    <property type="match status" value="1"/>
</dbReference>
<sequence length="160" mass="18187">MKKLLITLFLISIANTQVFSQVKKNKTMIKKVIKTEQEWKQTLTEQEYYVLRQKGTDRPSQGGLTSHFEKGTYHCAACNLQLFKSNSKFESHCGWPSFDDAIEGTVNFVRDTSHGMIRTEIICAACNSHLGHIFDDGPKETTGKRYCVNTTSIKFVKGEK</sequence>
<dbReference type="Gene3D" id="2.170.150.20">
    <property type="entry name" value="Peptide methionine sulfoxide reductase"/>
    <property type="match status" value="1"/>
</dbReference>
<evidence type="ECO:0000256" key="2">
    <source>
        <dbReference type="ARBA" id="ARBA00023002"/>
    </source>
</evidence>